<evidence type="ECO:0000313" key="1">
    <source>
        <dbReference type="EMBL" id="KUJ18504.1"/>
    </source>
</evidence>
<reference evidence="1 2" key="1">
    <citation type="submission" date="2015-10" db="EMBL/GenBank/DDBJ databases">
        <title>Full genome of DAOMC 229536 Phialocephala scopiformis, a fungal endophyte of spruce producing the potent anti-insectan compound rugulosin.</title>
        <authorList>
            <consortium name="DOE Joint Genome Institute"/>
            <person name="Walker A.K."/>
            <person name="Frasz S.L."/>
            <person name="Seifert K.A."/>
            <person name="Miller J.D."/>
            <person name="Mondo S.J."/>
            <person name="Labutti K."/>
            <person name="Lipzen A."/>
            <person name="Dockter R."/>
            <person name="Kennedy M."/>
            <person name="Grigoriev I.V."/>
            <person name="Spatafora J.W."/>
        </authorList>
    </citation>
    <scope>NUCLEOTIDE SEQUENCE [LARGE SCALE GENOMIC DNA]</scope>
    <source>
        <strain evidence="1 2">CBS 120377</strain>
    </source>
</reference>
<dbReference type="AlphaFoldDB" id="A0A194XED3"/>
<dbReference type="InParanoid" id="A0A194XED3"/>
<protein>
    <submittedName>
        <fullName evidence="1">Uncharacterized protein</fullName>
    </submittedName>
</protein>
<dbReference type="Proteomes" id="UP000070700">
    <property type="component" value="Unassembled WGS sequence"/>
</dbReference>
<sequence>MSSYHRILAVFDRSVQAKSLECDYDIHPWEILINEERWPGKIRLVGFVDVFFLICYSSDARFEQGIIIYKDDEAIRSTLHNAGVDSKDINLDIVNKVERQKDNKILERYFEFKSGTIDYTITSLGHDIGLKAEYPKSSLKKYVIKLRKSSNTMMKKRIRRGVNQHSLLDLMQDSIRLGVVTHAEMTAKLMSEFFVGTATDDAMKKYLETFASMNRPDTVALSNDRA</sequence>
<accession>A0A194XED3</accession>
<dbReference type="GeneID" id="28829369"/>
<organism evidence="1 2">
    <name type="scientific">Mollisia scopiformis</name>
    <name type="common">Conifer needle endophyte fungus</name>
    <name type="synonym">Phialocephala scopiformis</name>
    <dbReference type="NCBI Taxonomy" id="149040"/>
    <lineage>
        <taxon>Eukaryota</taxon>
        <taxon>Fungi</taxon>
        <taxon>Dikarya</taxon>
        <taxon>Ascomycota</taxon>
        <taxon>Pezizomycotina</taxon>
        <taxon>Leotiomycetes</taxon>
        <taxon>Helotiales</taxon>
        <taxon>Mollisiaceae</taxon>
        <taxon>Mollisia</taxon>
    </lineage>
</organism>
<keyword evidence="2" id="KW-1185">Reference proteome</keyword>
<name>A0A194XED3_MOLSC</name>
<dbReference type="RefSeq" id="XP_018072859.1">
    <property type="nucleotide sequence ID" value="XM_018219643.1"/>
</dbReference>
<dbReference type="OrthoDB" id="5227693at2759"/>
<dbReference type="EMBL" id="KQ947412">
    <property type="protein sequence ID" value="KUJ18504.1"/>
    <property type="molecule type" value="Genomic_DNA"/>
</dbReference>
<evidence type="ECO:0000313" key="2">
    <source>
        <dbReference type="Proteomes" id="UP000070700"/>
    </source>
</evidence>
<gene>
    <name evidence="1" type="ORF">LY89DRAFT_732063</name>
</gene>
<proteinExistence type="predicted"/>
<dbReference type="KEGG" id="psco:LY89DRAFT_732063"/>